<feature type="repeat" description="PPR" evidence="2">
    <location>
        <begin position="36"/>
        <end position="70"/>
    </location>
</feature>
<reference evidence="4" key="1">
    <citation type="journal article" date="2013" name="Science">
        <title>The Amborella genome and the evolution of flowering plants.</title>
        <authorList>
            <consortium name="Amborella Genome Project"/>
        </authorList>
    </citation>
    <scope>NUCLEOTIDE SEQUENCE [LARGE SCALE GENOMIC DNA]</scope>
</reference>
<dbReference type="eggNOG" id="KOG4197">
    <property type="taxonomic scope" value="Eukaryota"/>
</dbReference>
<name>W1PSP9_AMBTC</name>
<proteinExistence type="predicted"/>
<evidence type="ECO:0000256" key="2">
    <source>
        <dbReference type="PROSITE-ProRule" id="PRU00708"/>
    </source>
</evidence>
<dbReference type="PANTHER" id="PTHR47926">
    <property type="entry name" value="PENTATRICOPEPTIDE REPEAT-CONTAINING PROTEIN"/>
    <property type="match status" value="1"/>
</dbReference>
<dbReference type="OMA" id="IDACAIF"/>
<dbReference type="NCBIfam" id="TIGR00756">
    <property type="entry name" value="PPR"/>
    <property type="match status" value="3"/>
</dbReference>
<dbReference type="InterPro" id="IPR046960">
    <property type="entry name" value="PPR_At4g14850-like_plant"/>
</dbReference>
<evidence type="ECO:0008006" key="5">
    <source>
        <dbReference type="Google" id="ProtNLM"/>
    </source>
</evidence>
<dbReference type="Gramene" id="ERN10285">
    <property type="protein sequence ID" value="ERN10285"/>
    <property type="gene ID" value="AMTR_s00177p00028500"/>
</dbReference>
<sequence length="296" mass="33074">MGNPDSFIFSGLINLYMKCSIMDDAKLVFDEMPEKNVVAWTSMIAGFLQNEAPEESLVFFNPMQRAKVKPNQFTMVSLLSGCSRLNYGHQGKWVHCYMIKTGLNSNSFTATALLDMYSKCGTLIDACAIFDDMHSTDVVSWTAMISGYTQKGSPFDALKLFREMRRLALLPNSLTIASVLSACAKLGSPKQGLSIHKLVIMLGLEGNLLVRNALIDMYGKCGMIDESSCIFESIQEKDLVTWNSMISGYSQLGFGHEALVLFQGMRSNDVLPDPITMIHDVLERLSRHMEETMWEL</sequence>
<dbReference type="GO" id="GO:0009451">
    <property type="term" value="P:RNA modification"/>
    <property type="evidence" value="ECO:0007669"/>
    <property type="project" value="InterPro"/>
</dbReference>
<dbReference type="EMBL" id="KI392874">
    <property type="protein sequence ID" value="ERN10285.1"/>
    <property type="molecule type" value="Genomic_DNA"/>
</dbReference>
<feature type="repeat" description="PPR" evidence="2">
    <location>
        <begin position="238"/>
        <end position="272"/>
    </location>
</feature>
<keyword evidence="4" id="KW-1185">Reference proteome</keyword>
<dbReference type="GO" id="GO:0003723">
    <property type="term" value="F:RNA binding"/>
    <property type="evidence" value="ECO:0007669"/>
    <property type="project" value="InterPro"/>
</dbReference>
<dbReference type="InterPro" id="IPR011990">
    <property type="entry name" value="TPR-like_helical_dom_sf"/>
</dbReference>
<dbReference type="PROSITE" id="PS51375">
    <property type="entry name" value="PPR"/>
    <property type="match status" value="3"/>
</dbReference>
<dbReference type="FunFam" id="1.25.40.10:FF:000309">
    <property type="entry name" value="Pentatricopeptide repeat-containing protein, chloroplastic"/>
    <property type="match status" value="1"/>
</dbReference>
<gene>
    <name evidence="3" type="ORF">AMTR_s00177p00028500</name>
</gene>
<protein>
    <recommendedName>
        <fullName evidence="5">Pentacotripeptide-repeat region of PRORP domain-containing protein</fullName>
    </recommendedName>
</protein>
<accession>W1PSP9</accession>
<organism evidence="3 4">
    <name type="scientific">Amborella trichopoda</name>
    <dbReference type="NCBI Taxonomy" id="13333"/>
    <lineage>
        <taxon>Eukaryota</taxon>
        <taxon>Viridiplantae</taxon>
        <taxon>Streptophyta</taxon>
        <taxon>Embryophyta</taxon>
        <taxon>Tracheophyta</taxon>
        <taxon>Spermatophyta</taxon>
        <taxon>Magnoliopsida</taxon>
        <taxon>Amborellales</taxon>
        <taxon>Amborellaceae</taxon>
        <taxon>Amborella</taxon>
    </lineage>
</organism>
<dbReference type="Gene3D" id="1.25.40.10">
    <property type="entry name" value="Tetratricopeptide repeat domain"/>
    <property type="match status" value="3"/>
</dbReference>
<feature type="repeat" description="PPR" evidence="2">
    <location>
        <begin position="137"/>
        <end position="171"/>
    </location>
</feature>
<dbReference type="InterPro" id="IPR002885">
    <property type="entry name" value="PPR_rpt"/>
</dbReference>
<dbReference type="Proteomes" id="UP000017836">
    <property type="component" value="Unassembled WGS sequence"/>
</dbReference>
<dbReference type="FunFam" id="1.25.40.10:FF:000073">
    <property type="entry name" value="Pentatricopeptide repeat-containing protein chloroplastic"/>
    <property type="match status" value="2"/>
</dbReference>
<dbReference type="HOGENOM" id="CLU_002706_0_0_1"/>
<dbReference type="AlphaFoldDB" id="W1PSP9"/>
<evidence type="ECO:0000313" key="4">
    <source>
        <dbReference type="Proteomes" id="UP000017836"/>
    </source>
</evidence>
<keyword evidence="1" id="KW-0677">Repeat</keyword>
<dbReference type="Pfam" id="PF13041">
    <property type="entry name" value="PPR_2"/>
    <property type="match status" value="2"/>
</dbReference>
<evidence type="ECO:0000313" key="3">
    <source>
        <dbReference type="EMBL" id="ERN10285.1"/>
    </source>
</evidence>
<evidence type="ECO:0000256" key="1">
    <source>
        <dbReference type="ARBA" id="ARBA00022737"/>
    </source>
</evidence>
<dbReference type="Pfam" id="PF01535">
    <property type="entry name" value="PPR"/>
    <property type="match status" value="3"/>
</dbReference>